<sequence>MGRSTPVTIGQKEFKSKTVAVSYFMEQREAVKAVSPLKEGELFDELRDLYLRYCKITDYPLGNREVYAFSVNYETRHTNQNYGTYLCYWVHFSPKDTDGLSFSVKQAVDAIASAAAEQP</sequence>
<reference evidence="1 2" key="1">
    <citation type="submission" date="2018-11" db="EMBL/GenBank/DDBJ databases">
        <title>The first complete genome of Serratia liquefaciens isolated from metalophyte plant revel distinctness adaptive mechanisms in an extreme habitat.</title>
        <authorList>
            <person name="Caneschi W.L."/>
            <person name="Sanchez A.B."/>
            <person name="Felestrino E.B."/>
            <person name="Assis R.A.B."/>
            <person name="Lemes C.G.C."/>
            <person name="Cordeiro I.F."/>
            <person name="Fonseca N.P."/>
            <person name="Villa M."/>
            <person name="Vieira I.T."/>
            <person name="Moraes L.A."/>
            <person name="Kamino L.H.Y."/>
            <person name="do Carmo F."/>
            <person name="Garcia C.M."/>
            <person name="Almeida N.F."/>
            <person name="Silva R.S."/>
            <person name="Ferro J.A."/>
            <person name="Ferro M.I.T."/>
            <person name="Varani A.M."/>
            <person name="Ferreira R.M."/>
            <person name="dos Santos V.L."/>
            <person name="Silva U.C."/>
            <person name="Setubal J.C."/>
            <person name="Moreira L.M."/>
        </authorList>
    </citation>
    <scope>NUCLEOTIDE SEQUENCE [LARGE SCALE GENOMIC DNA]</scope>
    <source>
        <strain evidence="1 2">FG3</strain>
        <plasmid evidence="1 2">p1-159</plasmid>
    </source>
</reference>
<evidence type="ECO:0000313" key="1">
    <source>
        <dbReference type="EMBL" id="QDL35658.1"/>
    </source>
</evidence>
<proteinExistence type="predicted"/>
<organism evidence="1 2">
    <name type="scientific">Serratia liquefaciens</name>
    <dbReference type="NCBI Taxonomy" id="614"/>
    <lineage>
        <taxon>Bacteria</taxon>
        <taxon>Pseudomonadati</taxon>
        <taxon>Pseudomonadota</taxon>
        <taxon>Gammaproteobacteria</taxon>
        <taxon>Enterobacterales</taxon>
        <taxon>Yersiniaceae</taxon>
        <taxon>Serratia</taxon>
    </lineage>
</organism>
<geneLocation type="plasmid" evidence="1 2">
    <name>p1-159</name>
</geneLocation>
<name>A0A515D5I0_SERLI</name>
<gene>
    <name evidence="1" type="ORF">EGO53_28030</name>
</gene>
<dbReference type="RefSeq" id="WP_072274593.1">
    <property type="nucleotide sequence ID" value="NZ_CP033894.1"/>
</dbReference>
<accession>A0A515D5I0</accession>
<protein>
    <submittedName>
        <fullName evidence="1">Uncharacterized protein</fullName>
    </submittedName>
</protein>
<dbReference type="EMBL" id="CP033894">
    <property type="protein sequence ID" value="QDL35658.1"/>
    <property type="molecule type" value="Genomic_DNA"/>
</dbReference>
<dbReference type="Proteomes" id="UP000317572">
    <property type="component" value="Plasmid p1-159"/>
</dbReference>
<keyword evidence="1" id="KW-0614">Plasmid</keyword>
<dbReference type="AlphaFoldDB" id="A0A515D5I0"/>
<evidence type="ECO:0000313" key="2">
    <source>
        <dbReference type="Proteomes" id="UP000317572"/>
    </source>
</evidence>
<dbReference type="Gene3D" id="3.10.450.40">
    <property type="match status" value="1"/>
</dbReference>